<sequence>MKSLWMRTPAPIQLYRLDHRSCSNVVVQALRQVESTPGACVAYMDTDSIIYKYRTADGNPLQIGKHLGEMTDEYPEHIIEEVVSAGCKQYAMKLRRCDTGQIEHTLKIRGLPMDYETPQSLSYDVFKSKVLSSGQQQQEPSLLNYNQIRGDKFGGVYTDRTHKPIVQSRKRDSQQESCCSTIWLSLIMCLLFLTAIKQLCKKRISLLHLNTIILKAR</sequence>
<dbReference type="Proteomes" id="UP000887574">
    <property type="component" value="Unplaced"/>
</dbReference>
<reference evidence="2" key="1">
    <citation type="submission" date="2022-11" db="UniProtKB">
        <authorList>
            <consortium name="WormBaseParasite"/>
        </authorList>
    </citation>
    <scope>IDENTIFICATION</scope>
</reference>
<accession>A0A915EIY5</accession>
<dbReference type="AlphaFoldDB" id="A0A915EIY5"/>
<dbReference type="Gene3D" id="3.90.1600.10">
    <property type="entry name" value="Palm domain of DNA polymerase"/>
    <property type="match status" value="1"/>
</dbReference>
<dbReference type="WBParaSite" id="jg6820">
    <property type="protein sequence ID" value="jg6820"/>
    <property type="gene ID" value="jg6820"/>
</dbReference>
<dbReference type="InterPro" id="IPR043502">
    <property type="entry name" value="DNA/RNA_pol_sf"/>
</dbReference>
<protein>
    <submittedName>
        <fullName evidence="2">DNA-directed DNA polymerase</fullName>
    </submittedName>
</protein>
<keyword evidence="1" id="KW-1185">Reference proteome</keyword>
<dbReference type="InterPro" id="IPR023211">
    <property type="entry name" value="DNA_pol_palm_dom_sf"/>
</dbReference>
<name>A0A915EIY5_9BILA</name>
<evidence type="ECO:0000313" key="1">
    <source>
        <dbReference type="Proteomes" id="UP000887574"/>
    </source>
</evidence>
<evidence type="ECO:0000313" key="2">
    <source>
        <dbReference type="WBParaSite" id="jg6820"/>
    </source>
</evidence>
<dbReference type="SUPFAM" id="SSF56672">
    <property type="entry name" value="DNA/RNA polymerases"/>
    <property type="match status" value="1"/>
</dbReference>
<organism evidence="1 2">
    <name type="scientific">Ditylenchus dipsaci</name>
    <dbReference type="NCBI Taxonomy" id="166011"/>
    <lineage>
        <taxon>Eukaryota</taxon>
        <taxon>Metazoa</taxon>
        <taxon>Ecdysozoa</taxon>
        <taxon>Nematoda</taxon>
        <taxon>Chromadorea</taxon>
        <taxon>Rhabditida</taxon>
        <taxon>Tylenchina</taxon>
        <taxon>Tylenchomorpha</taxon>
        <taxon>Sphaerularioidea</taxon>
        <taxon>Anguinidae</taxon>
        <taxon>Anguininae</taxon>
        <taxon>Ditylenchus</taxon>
    </lineage>
</organism>
<proteinExistence type="predicted"/>